<evidence type="ECO:0000259" key="6">
    <source>
        <dbReference type="Pfam" id="PF00270"/>
    </source>
</evidence>
<name>A0ABN7S001_OIKDI</name>
<dbReference type="InterPro" id="IPR050474">
    <property type="entry name" value="Hel308_SKI2-like"/>
</dbReference>
<dbReference type="InterPro" id="IPR011545">
    <property type="entry name" value="DEAD/DEAH_box_helicase_dom"/>
</dbReference>
<evidence type="ECO:0000256" key="1">
    <source>
        <dbReference type="ARBA" id="ARBA00022741"/>
    </source>
</evidence>
<protein>
    <submittedName>
        <fullName evidence="7">Oidioi.mRNA.OKI2018_I69.PAR.g11119.t1.cds</fullName>
    </submittedName>
</protein>
<sequence length="725" mass="82973">MLDFPPRNANVSEMNETLKSFRNFLGKPGELSFDRAIFVKFLNHLMDNELSMGLIGQVWHYTLRDENVRRKCKFTDHTREHLRKVAQRCLRKRDKNSKKMLFMLKEKTSCEAFGKEFMVINVKAYIREANAKENMEELCEYVKDLKTAVYVETLEQFIDSPATHLFLQSARTPKLETLLEKFEKISLDFLDSDKNVFRAIAHLVAKELSIGEKKESAFELVQKYFIATDRKSTLYLLTLALRIALNENSIVKLLLSANKVVSSDTRKANMAPFCIVLENVLSKEALEFIIEKAEGRFWRKHFKSSDNSDFQGFISMASSLTVSEELKFSGDSDVLLKNIKRYSNMHIWHRVFLMTVAKLDVEIASPIRRVEDTERFLRDAQREWTLPILPSSTQTLHSQPLPTTSSNLKKLTDRQPSPALPPCHLSRPFRQAMCQIEGYLRNTAHKENKEDMLRKLKELIAKFEDTSTPSRPRRSKKQKVAPSSLQKEASEERLPSPIPKPEELIVKELKSDDFDDDFFDDDDFDTSIFETTIEKVSTQINSSSFIDPWVTPPSSQEPEEVNKRDFPLLPAQMDQFMKIKGLKSLYKWQDDCLRIKKVIKGANLIFSLPTSAGKSLVAEVYLLRHLLEGKNGLLVLPFVSIVQEKVAMLSALATETGQKFVVEEYAAGNGRIPPIKRRQTPALFIATIEKASQIINCAINGEGPWISCCVVDELHMIGEGIRGLD</sequence>
<dbReference type="EMBL" id="OU015568">
    <property type="protein sequence ID" value="CAG5086134.1"/>
    <property type="molecule type" value="Genomic_DNA"/>
</dbReference>
<keyword evidence="4" id="KW-0067">ATP-binding</keyword>
<keyword evidence="3" id="KW-0347">Helicase</keyword>
<keyword evidence="8" id="KW-1185">Reference proteome</keyword>
<evidence type="ECO:0000256" key="3">
    <source>
        <dbReference type="ARBA" id="ARBA00022806"/>
    </source>
</evidence>
<accession>A0ABN7S001</accession>
<feature type="domain" description="DEAD/DEAH-box helicase" evidence="6">
    <location>
        <begin position="595"/>
        <end position="719"/>
    </location>
</feature>
<evidence type="ECO:0000313" key="7">
    <source>
        <dbReference type="EMBL" id="CAG5086134.1"/>
    </source>
</evidence>
<evidence type="ECO:0000256" key="5">
    <source>
        <dbReference type="SAM" id="MobiDB-lite"/>
    </source>
</evidence>
<dbReference type="Pfam" id="PF00270">
    <property type="entry name" value="DEAD"/>
    <property type="match status" value="1"/>
</dbReference>
<dbReference type="InterPro" id="IPR027417">
    <property type="entry name" value="P-loop_NTPase"/>
</dbReference>
<dbReference type="PANTHER" id="PTHR47961:SF12">
    <property type="entry name" value="HELICASE POLQ-LIKE"/>
    <property type="match status" value="1"/>
</dbReference>
<feature type="region of interest" description="Disordered" evidence="5">
    <location>
        <begin position="389"/>
        <end position="425"/>
    </location>
</feature>
<proteinExistence type="predicted"/>
<dbReference type="Gene3D" id="3.40.50.300">
    <property type="entry name" value="P-loop containing nucleotide triphosphate hydrolases"/>
    <property type="match status" value="1"/>
</dbReference>
<reference evidence="7 8" key="1">
    <citation type="submission" date="2021-04" db="EMBL/GenBank/DDBJ databases">
        <authorList>
            <person name="Bliznina A."/>
        </authorList>
    </citation>
    <scope>NUCLEOTIDE SEQUENCE [LARGE SCALE GENOMIC DNA]</scope>
</reference>
<evidence type="ECO:0000313" key="8">
    <source>
        <dbReference type="Proteomes" id="UP001158576"/>
    </source>
</evidence>
<dbReference type="Proteomes" id="UP001158576">
    <property type="component" value="Chromosome PAR"/>
</dbReference>
<gene>
    <name evidence="7" type="ORF">OKIOD_LOCUS2677</name>
</gene>
<feature type="region of interest" description="Disordered" evidence="5">
    <location>
        <begin position="464"/>
        <end position="501"/>
    </location>
</feature>
<dbReference type="PANTHER" id="PTHR47961">
    <property type="entry name" value="DNA POLYMERASE THETA, PUTATIVE (AFU_ORTHOLOGUE AFUA_1G05260)-RELATED"/>
    <property type="match status" value="1"/>
</dbReference>
<keyword evidence="1" id="KW-0547">Nucleotide-binding</keyword>
<feature type="compositionally biased region" description="Basic and acidic residues" evidence="5">
    <location>
        <begin position="488"/>
        <end position="501"/>
    </location>
</feature>
<organism evidence="7 8">
    <name type="scientific">Oikopleura dioica</name>
    <name type="common">Tunicate</name>
    <dbReference type="NCBI Taxonomy" id="34765"/>
    <lineage>
        <taxon>Eukaryota</taxon>
        <taxon>Metazoa</taxon>
        <taxon>Chordata</taxon>
        <taxon>Tunicata</taxon>
        <taxon>Appendicularia</taxon>
        <taxon>Copelata</taxon>
        <taxon>Oikopleuridae</taxon>
        <taxon>Oikopleura</taxon>
    </lineage>
</organism>
<evidence type="ECO:0000256" key="2">
    <source>
        <dbReference type="ARBA" id="ARBA00022801"/>
    </source>
</evidence>
<dbReference type="SUPFAM" id="SSF52540">
    <property type="entry name" value="P-loop containing nucleoside triphosphate hydrolases"/>
    <property type="match status" value="1"/>
</dbReference>
<feature type="compositionally biased region" description="Polar residues" evidence="5">
    <location>
        <begin position="390"/>
        <end position="409"/>
    </location>
</feature>
<evidence type="ECO:0000256" key="4">
    <source>
        <dbReference type="ARBA" id="ARBA00022840"/>
    </source>
</evidence>
<keyword evidence="2" id="KW-0378">Hydrolase</keyword>